<proteinExistence type="predicted"/>
<evidence type="ECO:0000313" key="3">
    <source>
        <dbReference type="Proteomes" id="UP000195879"/>
    </source>
</evidence>
<keyword evidence="1" id="KW-0732">Signal</keyword>
<sequence>MLKLVIFLFFIVFLIKWEIVTSINLLQKESNSVTTNFRKSCKQNGLLKNIRKVYLPYIIGNNEDINVVKSIGNKKFFRDDKKAKTVKYDYKGPYNRNSHYGHNNSNELKQKKKTIFFIFNNLASSAKKKKSKIKRETHVYNLNYGEEEQPIDPELEESLSGCIENDIKDNYFDPLIGSSSDNYDYDEDNFDKDDLSEETKRKKYYAYGKRFDDQDFNSENVNKYYQYLPIYNNDTNSNTNIRRNSNNTGSITNFRKMYESNKIENLERNIREEDLQYPSVPVNWKVYACLFFDKKYNYENDEEQKIYNKFNINIRHKYALEFLAWVRLSTRIYQNTSKMLMLFNLKKNNNVYGNLLFFTSLNLHYAKMFMKSNPYIKLGLCEELYLYSYENNNDHFLIGNFPNLFIQKNYLLVKFFNQDKLKDINELYEKHMRFYITSSMIFKLGTLKKVPKDNLKDLFLSTYQYLPMTDKQTKNILSKFHEEYKIFDKCKSVEIDKNNFAIKDVKYEDSQLNEKGDNKDSDTSDDTSFEKFGSNCLAELSIINCKDEEEAREFLEKDPYTRCCFFDSIFLSEVREVAPHVQYSEGYMPKPQSYLNYKYKIDTKLNPSESLEDKPEFLENRSLLEKPLKDHEKVDFDILDTYIKLKYTNKDILCSKERSDEATQIEKEKNSNKNTLRYNIDEQKGNKKRYKIKIVDYSNEYIDYICNVERNKILYTKKKDKNEQNLKNKYSNLYDILNSDKKDINITKKKDIILIDNTLQFFDHIFFKDYLSDFVYISLPPGEFIEDAYTIKDEKNYDFTIFNTSLATQDDFLKRQNYLPRFLKGIWLKKENSKILFYDKQNNALLFGTGIDKTFSWNKKVEPRIMKRALINMEIAIEKLRKGSSVIHDDITIHQESERIIKEYADEYTSLENRFTSIYNQLTDSEGYKDLKPAPGLEYLNPNIWEKTPEEHKKLMMDPEKVQKIHSNFLKKLELYKVTIDDDPFVQKEPSESEILSNSDKVDVDIL</sequence>
<evidence type="ECO:0000313" key="2">
    <source>
        <dbReference type="EMBL" id="SCN63314.1"/>
    </source>
</evidence>
<accession>A0A1D3S4A9</accession>
<organism evidence="2 3">
    <name type="scientific">Plasmodium chabaudi adami</name>
    <dbReference type="NCBI Taxonomy" id="5826"/>
    <lineage>
        <taxon>Eukaryota</taxon>
        <taxon>Sar</taxon>
        <taxon>Alveolata</taxon>
        <taxon>Apicomplexa</taxon>
        <taxon>Aconoidasida</taxon>
        <taxon>Haemosporida</taxon>
        <taxon>Plasmodiidae</taxon>
        <taxon>Plasmodium</taxon>
        <taxon>Plasmodium (Vinckeia)</taxon>
    </lineage>
</organism>
<reference evidence="2 3" key="1">
    <citation type="submission" date="2016-08" db="EMBL/GenBank/DDBJ databases">
        <authorList>
            <consortium name="Pathogen Informatics"/>
        </authorList>
    </citation>
    <scope>NUCLEOTIDE SEQUENCE [LARGE SCALE GENOMIC DNA]</scope>
    <source>
        <strain evidence="2 3">DK</strain>
    </source>
</reference>
<dbReference type="EMBL" id="LT608208">
    <property type="protein sequence ID" value="SCN63314.1"/>
    <property type="molecule type" value="Genomic_DNA"/>
</dbReference>
<feature type="signal peptide" evidence="1">
    <location>
        <begin position="1"/>
        <end position="22"/>
    </location>
</feature>
<protein>
    <submittedName>
        <fullName evidence="2">Uncharacterized protein</fullName>
    </submittedName>
</protein>
<gene>
    <name evidence="2" type="ORF">PCHDK_000466400</name>
</gene>
<name>A0A1D3S4A9_PLACE</name>
<dbReference type="AlphaFoldDB" id="A0A1D3S4A9"/>
<feature type="chain" id="PRO_5008920634" evidence="1">
    <location>
        <begin position="23"/>
        <end position="1007"/>
    </location>
</feature>
<dbReference type="Proteomes" id="UP000195879">
    <property type="component" value="Chromosome 14"/>
</dbReference>
<dbReference type="OrthoDB" id="332676at2759"/>
<evidence type="ECO:0000256" key="1">
    <source>
        <dbReference type="SAM" id="SignalP"/>
    </source>
</evidence>